<dbReference type="Pfam" id="PF24883">
    <property type="entry name" value="NPHP3_N"/>
    <property type="match status" value="1"/>
</dbReference>
<feature type="repeat" description="WD" evidence="2">
    <location>
        <begin position="972"/>
        <end position="1013"/>
    </location>
</feature>
<dbReference type="InterPro" id="IPR036322">
    <property type="entry name" value="WD40_repeat_dom_sf"/>
</dbReference>
<proteinExistence type="predicted"/>
<dbReference type="Gene3D" id="3.40.50.300">
    <property type="entry name" value="P-loop containing nucleotide triphosphate hydrolases"/>
    <property type="match status" value="1"/>
</dbReference>
<keyword evidence="2" id="KW-0853">WD repeat</keyword>
<dbReference type="SMART" id="SM00320">
    <property type="entry name" value="WD40"/>
    <property type="match status" value="5"/>
</dbReference>
<evidence type="ECO:0000256" key="2">
    <source>
        <dbReference type="PROSITE-ProRule" id="PRU00221"/>
    </source>
</evidence>
<dbReference type="SUPFAM" id="SSF50978">
    <property type="entry name" value="WD40 repeat-like"/>
    <property type="match status" value="1"/>
</dbReference>
<keyword evidence="5" id="KW-1185">Reference proteome</keyword>
<name>A0AAE0N3R2_9PEZI</name>
<gene>
    <name evidence="4" type="ORF">B0H63DRAFT_488235</name>
</gene>
<organism evidence="4 5">
    <name type="scientific">Podospora didyma</name>
    <dbReference type="NCBI Taxonomy" id="330526"/>
    <lineage>
        <taxon>Eukaryota</taxon>
        <taxon>Fungi</taxon>
        <taxon>Dikarya</taxon>
        <taxon>Ascomycota</taxon>
        <taxon>Pezizomycotina</taxon>
        <taxon>Sordariomycetes</taxon>
        <taxon>Sordariomycetidae</taxon>
        <taxon>Sordariales</taxon>
        <taxon>Podosporaceae</taxon>
        <taxon>Podospora</taxon>
    </lineage>
</organism>
<protein>
    <recommendedName>
        <fullName evidence="3">Nephrocystin 3-like N-terminal domain-containing protein</fullName>
    </recommendedName>
</protein>
<comment type="caution">
    <text evidence="4">The sequence shown here is derived from an EMBL/GenBank/DDBJ whole genome shotgun (WGS) entry which is preliminary data.</text>
</comment>
<dbReference type="PROSITE" id="PS50082">
    <property type="entry name" value="WD_REPEATS_2"/>
    <property type="match status" value="1"/>
</dbReference>
<sequence>MATASAAQATLAISSAVARLKSTLPAAEQQAIQNTAGKDVLKSLQTLKSQIGINSSGLAPFVQGLQRYASAIEGLAPELAPCMPWLWAPFMTIFARTELRHIEASATVLDAYLGIVKTLPRIKRADTAFRSAPHLLLGVAFYVADILDFHQRIYRYVITEAELRLAHCISDSVAKWLHFDVRLPSVVKRMTRHGDAISRHVGIANLAEEMQWLHRLEAETTVSEQDKHQRQLLSIITALGDDYQPQESLREQLLRERHPGSSDWLYDHEMTKSWLRTDIMESPIPSIQGPPGSGKSVLCASLVGAAEESGSITLFYFCSPDETENWERIWKTLLVQLVSRSSEVAATVYESYIDSQTPYYIETAVDDLGRLCGGSGTACRIIVDGLDQCAPQDQRLILAGLIHILGNRLSSEHNIKVLISTRDTSDACESMKRYKFIIEEVSLLSPGVRESANNTIMALVDGWLRLAAVKHPSMSRVAIADRDGLKQLIADRSGGVLLWARVFLDNFSGLSTICAIQGAAKTMPQELHELYQRIIYSLVGQKPFSDRRAYLTSVFLCWLALAKRPMMKHEILHGVMLILRVAATARDLLEPSLDSAIKSCRAFVKRLPGGSMTLVHPTAQEPLLQALRTDGSSISRNWRFLISNACLTVLRDSLSLLDPHTSQEYQLTSVVNGSHDLLPYALDFWYNHLFEMPRVDEISPDSPFALMTAEFAKEVSSLPAEIVGTVPSWMQVLVQRFQHLPSAGFFVRVVAFNFSCVDVNHLKGQEFEDWSMENDPTRLSKLSVEFRNMIGQLLDSSQQQSGVPAQFLEQLKRRYSPCAYRCRFRGCHAGAGFPSPTERATHEDSHVRRWYCGRVSCSKERDGLQAYDDLAKHSRTFHHDDKSYKTPARTEKWQNLVLPRSNDPAKRLNETNRLYRGRHGLPHFKMRLPIAGVMSTEKVLGVVFMTMKTNYNWGVIVDAEVKQQLDVDSHLLIPHKNPVLSLCFSPDDKLIAIGSFNGTVCIFDAESGETLHCQNFNVGEVVREYKRDIIETICFSPDGKLVAFAVNQAVLRVWDYEKEIVWIGNGEGDIEVGGVAFLPNGKAMITLGRDRRVRTWAFNEPPGPNARLFPMSVCLPEDVNSPVAIAVGPQSIAVSPDSRFMALGLEDGIVDIWKIGMVTGAAREGPQRVMRLPGYTRGHNPIKVTHVAFSPDGLLLARRWERDSVQVFRTEFFDKLPVREDEREDAIISNILWKMTMRLHRGPMSGITFTPDSRWVIVTGLDQTTVILDVETGQPNLIATCPEVTCAALAGGHSRRIYATAISSIGAQSSEAWASEVRIWSHREVSR</sequence>
<dbReference type="Proteomes" id="UP001285441">
    <property type="component" value="Unassembled WGS sequence"/>
</dbReference>
<dbReference type="InterPro" id="IPR015943">
    <property type="entry name" value="WD40/YVTN_repeat-like_dom_sf"/>
</dbReference>
<reference evidence="4" key="1">
    <citation type="journal article" date="2023" name="Mol. Phylogenet. Evol.">
        <title>Genome-scale phylogeny and comparative genomics of the fungal order Sordariales.</title>
        <authorList>
            <person name="Hensen N."/>
            <person name="Bonometti L."/>
            <person name="Westerberg I."/>
            <person name="Brannstrom I.O."/>
            <person name="Guillou S."/>
            <person name="Cros-Aarteil S."/>
            <person name="Calhoun S."/>
            <person name="Haridas S."/>
            <person name="Kuo A."/>
            <person name="Mondo S."/>
            <person name="Pangilinan J."/>
            <person name="Riley R."/>
            <person name="LaButti K."/>
            <person name="Andreopoulos B."/>
            <person name="Lipzen A."/>
            <person name="Chen C."/>
            <person name="Yan M."/>
            <person name="Daum C."/>
            <person name="Ng V."/>
            <person name="Clum A."/>
            <person name="Steindorff A."/>
            <person name="Ohm R.A."/>
            <person name="Martin F."/>
            <person name="Silar P."/>
            <person name="Natvig D.O."/>
            <person name="Lalanne C."/>
            <person name="Gautier V."/>
            <person name="Ament-Velasquez S.L."/>
            <person name="Kruys A."/>
            <person name="Hutchinson M.I."/>
            <person name="Powell A.J."/>
            <person name="Barry K."/>
            <person name="Miller A.N."/>
            <person name="Grigoriev I.V."/>
            <person name="Debuchy R."/>
            <person name="Gladieux P."/>
            <person name="Hiltunen Thoren M."/>
            <person name="Johannesson H."/>
        </authorList>
    </citation>
    <scope>NUCLEOTIDE SEQUENCE</scope>
    <source>
        <strain evidence="4">CBS 232.78</strain>
    </source>
</reference>
<dbReference type="SUPFAM" id="SSF52540">
    <property type="entry name" value="P-loop containing nucleoside triphosphate hydrolases"/>
    <property type="match status" value="1"/>
</dbReference>
<dbReference type="PANTHER" id="PTHR10039:SF14">
    <property type="entry name" value="NACHT DOMAIN-CONTAINING PROTEIN"/>
    <property type="match status" value="1"/>
</dbReference>
<reference evidence="4" key="2">
    <citation type="submission" date="2023-06" db="EMBL/GenBank/DDBJ databases">
        <authorList>
            <consortium name="Lawrence Berkeley National Laboratory"/>
            <person name="Haridas S."/>
            <person name="Hensen N."/>
            <person name="Bonometti L."/>
            <person name="Westerberg I."/>
            <person name="Brannstrom I.O."/>
            <person name="Guillou S."/>
            <person name="Cros-Aarteil S."/>
            <person name="Calhoun S."/>
            <person name="Kuo A."/>
            <person name="Mondo S."/>
            <person name="Pangilinan J."/>
            <person name="Riley R."/>
            <person name="LaButti K."/>
            <person name="Andreopoulos B."/>
            <person name="Lipzen A."/>
            <person name="Chen C."/>
            <person name="Yanf M."/>
            <person name="Daum C."/>
            <person name="Ng V."/>
            <person name="Clum A."/>
            <person name="Steindorff A."/>
            <person name="Ohm R."/>
            <person name="Martin F."/>
            <person name="Silar P."/>
            <person name="Natvig D."/>
            <person name="Lalanne C."/>
            <person name="Gautier V."/>
            <person name="Ament-velasquez S.L."/>
            <person name="Kruys A."/>
            <person name="Hutchinson M.I."/>
            <person name="Powell A.J."/>
            <person name="Barry K."/>
            <person name="Miller A.N."/>
            <person name="Grigoriev I.V."/>
            <person name="Debuchy R."/>
            <person name="Gladieux P."/>
            <person name="Thoren M.H."/>
            <person name="Johannesson H."/>
        </authorList>
    </citation>
    <scope>NUCLEOTIDE SEQUENCE</scope>
    <source>
        <strain evidence="4">CBS 232.78</strain>
    </source>
</reference>
<dbReference type="EMBL" id="JAULSW010000010">
    <property type="protein sequence ID" value="KAK3368309.1"/>
    <property type="molecule type" value="Genomic_DNA"/>
</dbReference>
<evidence type="ECO:0000313" key="4">
    <source>
        <dbReference type="EMBL" id="KAK3368309.1"/>
    </source>
</evidence>
<evidence type="ECO:0000259" key="3">
    <source>
        <dbReference type="Pfam" id="PF24883"/>
    </source>
</evidence>
<dbReference type="Pfam" id="PF00400">
    <property type="entry name" value="WD40"/>
    <property type="match status" value="1"/>
</dbReference>
<feature type="domain" description="Nephrocystin 3-like N-terminal" evidence="3">
    <location>
        <begin position="260"/>
        <end position="422"/>
    </location>
</feature>
<dbReference type="InterPro" id="IPR056884">
    <property type="entry name" value="NPHP3-like_N"/>
</dbReference>
<evidence type="ECO:0000256" key="1">
    <source>
        <dbReference type="ARBA" id="ARBA00022737"/>
    </source>
</evidence>
<evidence type="ECO:0000313" key="5">
    <source>
        <dbReference type="Proteomes" id="UP001285441"/>
    </source>
</evidence>
<keyword evidence="1" id="KW-0677">Repeat</keyword>
<dbReference type="PANTHER" id="PTHR10039">
    <property type="entry name" value="AMELOGENIN"/>
    <property type="match status" value="1"/>
</dbReference>
<dbReference type="InterPro" id="IPR027417">
    <property type="entry name" value="P-loop_NTPase"/>
</dbReference>
<dbReference type="InterPro" id="IPR001680">
    <property type="entry name" value="WD40_rpt"/>
</dbReference>
<accession>A0AAE0N3R2</accession>
<dbReference type="Gene3D" id="2.130.10.10">
    <property type="entry name" value="YVTN repeat-like/Quinoprotein amine dehydrogenase"/>
    <property type="match status" value="2"/>
</dbReference>